<dbReference type="AlphaFoldDB" id="A0A381U8B3"/>
<dbReference type="InterPro" id="IPR004474">
    <property type="entry name" value="LytR_CpsA_psr"/>
</dbReference>
<feature type="domain" description="Cell envelope-related transcriptional attenuator" evidence="2">
    <location>
        <begin position="97"/>
        <end position="259"/>
    </location>
</feature>
<evidence type="ECO:0000256" key="1">
    <source>
        <dbReference type="SAM" id="MobiDB-lite"/>
    </source>
</evidence>
<dbReference type="InterPro" id="IPR050922">
    <property type="entry name" value="LytR/CpsA/Psr_CW_biosynth"/>
</dbReference>
<reference evidence="3" key="1">
    <citation type="submission" date="2018-05" db="EMBL/GenBank/DDBJ databases">
        <authorList>
            <person name="Lanie J.A."/>
            <person name="Ng W.-L."/>
            <person name="Kazmierczak K.M."/>
            <person name="Andrzejewski T.M."/>
            <person name="Davidsen T.M."/>
            <person name="Wayne K.J."/>
            <person name="Tettelin H."/>
            <person name="Glass J.I."/>
            <person name="Rusch D."/>
            <person name="Podicherti R."/>
            <person name="Tsui H.-C.T."/>
            <person name="Winkler M.E."/>
        </authorList>
    </citation>
    <scope>NUCLEOTIDE SEQUENCE</scope>
</reference>
<feature type="compositionally biased region" description="Acidic residues" evidence="1">
    <location>
        <begin position="32"/>
        <end position="45"/>
    </location>
</feature>
<feature type="region of interest" description="Disordered" evidence="1">
    <location>
        <begin position="30"/>
        <end position="67"/>
    </location>
</feature>
<dbReference type="PANTHER" id="PTHR33392:SF6">
    <property type="entry name" value="POLYISOPRENYL-TEICHOIC ACID--PEPTIDOGLYCAN TEICHOIC ACID TRANSFERASE TAGU"/>
    <property type="match status" value="1"/>
</dbReference>
<dbReference type="EMBL" id="UINC01005894">
    <property type="protein sequence ID" value="SVA24214.1"/>
    <property type="molecule type" value="Genomic_DNA"/>
</dbReference>
<dbReference type="Gene3D" id="3.40.630.190">
    <property type="entry name" value="LCP protein"/>
    <property type="match status" value="1"/>
</dbReference>
<proteinExistence type="predicted"/>
<evidence type="ECO:0000313" key="3">
    <source>
        <dbReference type="EMBL" id="SVA24214.1"/>
    </source>
</evidence>
<organism evidence="3">
    <name type="scientific">marine metagenome</name>
    <dbReference type="NCBI Taxonomy" id="408172"/>
    <lineage>
        <taxon>unclassified sequences</taxon>
        <taxon>metagenomes</taxon>
        <taxon>ecological metagenomes</taxon>
    </lineage>
</organism>
<dbReference type="Pfam" id="PF03816">
    <property type="entry name" value="LytR_cpsA_psr"/>
    <property type="match status" value="1"/>
</dbReference>
<protein>
    <recommendedName>
        <fullName evidence="2">Cell envelope-related transcriptional attenuator domain-containing protein</fullName>
    </recommendedName>
</protein>
<dbReference type="PANTHER" id="PTHR33392">
    <property type="entry name" value="POLYISOPRENYL-TEICHOIC ACID--PEPTIDOGLYCAN TEICHOIC ACID TRANSFERASE TAGU"/>
    <property type="match status" value="1"/>
</dbReference>
<sequence>MFVASARLSSFEQAVSSIVRIEVPAGVLADVYEPEPSDTAADDDGSTGGSSSGDDEDQADRPQPPRNFLLIGTDSAVGLDDDDPAGWRDRTPGVALADAIMLLRLDPGLARASVVSLPRDLYVTVHRNGVPVRKEKLASALLVGGMEMGAPTLVETVTSEFGVPIHNFVVVDFLGFENVVDEIGGVSLWFPYPARDVASGLYVSESGCTRFDGRAALSFVRSRKPELFIDGRWQRVGVWNDLERNRRQQDFLVLAMERVIDKGARSVLVRDDLIEAVAEAVILDDRLTLRNLMELGNAFADFDPTGMERHSLPVYDDVVGTSSVLRLHADARKVFDVFRGISLRPDDVPVDVVDRRGPVDETVPAFQQMSYKGFPVRPLIGDPVPATTVRAARDRFDAAVLVGQLVDPLPRFEFDDALADRVELVLGQDFGTFLLAPRDIEEVDAAARAALAAQGNVADENALPVFDPAPDGDQVATVLPARSTRRTLKIRAASFDGRRPDGSRCP</sequence>
<name>A0A381U8B3_9ZZZZ</name>
<dbReference type="NCBIfam" id="TIGR00350">
    <property type="entry name" value="lytR_cpsA_psr"/>
    <property type="match status" value="1"/>
</dbReference>
<evidence type="ECO:0000259" key="2">
    <source>
        <dbReference type="Pfam" id="PF03816"/>
    </source>
</evidence>
<accession>A0A381U8B3</accession>
<gene>
    <name evidence="3" type="ORF">METZ01_LOCUS77068</name>
</gene>